<organism evidence="3 4">
    <name type="scientific">Zizania palustris</name>
    <name type="common">Northern wild rice</name>
    <dbReference type="NCBI Taxonomy" id="103762"/>
    <lineage>
        <taxon>Eukaryota</taxon>
        <taxon>Viridiplantae</taxon>
        <taxon>Streptophyta</taxon>
        <taxon>Embryophyta</taxon>
        <taxon>Tracheophyta</taxon>
        <taxon>Spermatophyta</taxon>
        <taxon>Magnoliopsida</taxon>
        <taxon>Liliopsida</taxon>
        <taxon>Poales</taxon>
        <taxon>Poaceae</taxon>
        <taxon>BOP clade</taxon>
        <taxon>Oryzoideae</taxon>
        <taxon>Oryzeae</taxon>
        <taxon>Zizaniinae</taxon>
        <taxon>Zizania</taxon>
    </lineage>
</organism>
<dbReference type="InterPro" id="IPR000589">
    <property type="entry name" value="Ribosomal_uS15"/>
</dbReference>
<feature type="compositionally biased region" description="Basic residues" evidence="2">
    <location>
        <begin position="1"/>
        <end position="12"/>
    </location>
</feature>
<feature type="region of interest" description="Disordered" evidence="2">
    <location>
        <begin position="1"/>
        <end position="153"/>
    </location>
</feature>
<dbReference type="PANTHER" id="PTHR47546">
    <property type="entry name" value="S15/NS1, RNA-BINDING PROTEIN"/>
    <property type="match status" value="1"/>
</dbReference>
<sequence length="457" mass="51420">MALRRINFRKRPLLLPRPFSSNSSSDPPFPPPPPQPVDRDASRAPSSPAPNAGEEHNPTASLFQGIRERLMSSPSQPQSSRRIPGSPPRPYGHRPETALSLGDIRRQLESFSRSRAAGGFSPPTSSAGATPSFQDLLMNSSAPTSPQGVNSGTETFSFESIRQTFRNLPSSRQTHQPRQSHSPTPFLSSIPHSIFGKELGEKARHAEGERKKDSGIALTRDYSYEELGKKLGELRPAGSGKDEKDWFSLEELQGRIAKLAELESANDSRLGGQFAVFRNSLKELGSEQRAQDSRKTRSMQGISFFANIGGQTTPGYMHLPPQEELVERYFHPDHMSSEEKMKFELQRVRDEFKMSENDCGSARVQIAQLTVKIKHLSSVLHKKDKHSRKGLQDMVQRRKKYLRYLRRTDWDSYCLVLSKLGLRDVPEYKAPDYKNKSTSKAKSKKSKSKSKKRKMKA</sequence>
<dbReference type="GO" id="GO:0005840">
    <property type="term" value="C:ribosome"/>
    <property type="evidence" value="ECO:0007669"/>
    <property type="project" value="InterPro"/>
</dbReference>
<accession>A0A8J5VHQ0</accession>
<dbReference type="NCBIfam" id="TIGR00952">
    <property type="entry name" value="S15_bact"/>
    <property type="match status" value="1"/>
</dbReference>
<dbReference type="Pfam" id="PF00312">
    <property type="entry name" value="Ribosomal_S15"/>
    <property type="match status" value="1"/>
</dbReference>
<comment type="caution">
    <text evidence="3">The sequence shown here is derived from an EMBL/GenBank/DDBJ whole genome shotgun (WGS) entry which is preliminary data.</text>
</comment>
<name>A0A8J5VHQ0_ZIZPA</name>
<feature type="compositionally biased region" description="Pro residues" evidence="2">
    <location>
        <begin position="27"/>
        <end position="36"/>
    </location>
</feature>
<dbReference type="GO" id="GO:0003735">
    <property type="term" value="F:structural constituent of ribosome"/>
    <property type="evidence" value="ECO:0007669"/>
    <property type="project" value="InterPro"/>
</dbReference>
<evidence type="ECO:0000313" key="3">
    <source>
        <dbReference type="EMBL" id="KAG8060616.1"/>
    </source>
</evidence>
<feature type="region of interest" description="Disordered" evidence="2">
    <location>
        <begin position="428"/>
        <end position="457"/>
    </location>
</feature>
<reference evidence="3" key="1">
    <citation type="journal article" date="2021" name="bioRxiv">
        <title>Whole Genome Assembly and Annotation of Northern Wild Rice, Zizania palustris L., Supports a Whole Genome Duplication in the Zizania Genus.</title>
        <authorList>
            <person name="Haas M."/>
            <person name="Kono T."/>
            <person name="Macchietto M."/>
            <person name="Millas R."/>
            <person name="McGilp L."/>
            <person name="Shao M."/>
            <person name="Duquette J."/>
            <person name="Hirsch C.N."/>
            <person name="Kimball J."/>
        </authorList>
    </citation>
    <scope>NUCLEOTIDE SEQUENCE</scope>
    <source>
        <tissue evidence="3">Fresh leaf tissue</tissue>
    </source>
</reference>
<dbReference type="SMART" id="SM01387">
    <property type="entry name" value="Ribosomal_S15"/>
    <property type="match status" value="1"/>
</dbReference>
<feature type="compositionally biased region" description="Low complexity" evidence="2">
    <location>
        <begin position="72"/>
        <end position="84"/>
    </location>
</feature>
<evidence type="ECO:0000256" key="1">
    <source>
        <dbReference type="ARBA" id="ARBA00035250"/>
    </source>
</evidence>
<dbReference type="InterPro" id="IPR005290">
    <property type="entry name" value="Ribosomal_uS15_bac-type"/>
</dbReference>
<dbReference type="CDD" id="cd00353">
    <property type="entry name" value="Ribosomal_S15p_S13e"/>
    <property type="match status" value="1"/>
</dbReference>
<feature type="compositionally biased region" description="Low complexity" evidence="2">
    <location>
        <begin position="13"/>
        <end position="26"/>
    </location>
</feature>
<feature type="compositionally biased region" description="Polar residues" evidence="2">
    <location>
        <begin position="137"/>
        <end position="153"/>
    </location>
</feature>
<reference evidence="3" key="2">
    <citation type="submission" date="2021-02" db="EMBL/GenBank/DDBJ databases">
        <authorList>
            <person name="Kimball J.A."/>
            <person name="Haas M.W."/>
            <person name="Macchietto M."/>
            <person name="Kono T."/>
            <person name="Duquette J."/>
            <person name="Shao M."/>
        </authorList>
    </citation>
    <scope>NUCLEOTIDE SEQUENCE</scope>
    <source>
        <tissue evidence="3">Fresh leaf tissue</tissue>
    </source>
</reference>
<dbReference type="Proteomes" id="UP000729402">
    <property type="component" value="Unassembled WGS sequence"/>
</dbReference>
<feature type="compositionally biased region" description="Low complexity" evidence="2">
    <location>
        <begin position="121"/>
        <end position="132"/>
    </location>
</feature>
<keyword evidence="4" id="KW-1185">Reference proteome</keyword>
<protein>
    <recommendedName>
        <fullName evidence="1">Small ribosomal subunit protein uS15c</fullName>
    </recommendedName>
</protein>
<feature type="compositionally biased region" description="Basic residues" evidence="2">
    <location>
        <begin position="437"/>
        <end position="457"/>
    </location>
</feature>
<evidence type="ECO:0000313" key="4">
    <source>
        <dbReference type="Proteomes" id="UP000729402"/>
    </source>
</evidence>
<dbReference type="GO" id="GO:0006412">
    <property type="term" value="P:translation"/>
    <property type="evidence" value="ECO:0007669"/>
    <property type="project" value="InterPro"/>
</dbReference>
<dbReference type="OrthoDB" id="441444at2759"/>
<dbReference type="EMBL" id="JAAALK010000287">
    <property type="protein sequence ID" value="KAG8060616.1"/>
    <property type="molecule type" value="Genomic_DNA"/>
</dbReference>
<feature type="region of interest" description="Disordered" evidence="2">
    <location>
        <begin position="169"/>
        <end position="191"/>
    </location>
</feature>
<dbReference type="HAMAP" id="MF_01343_B">
    <property type="entry name" value="Ribosomal_uS15_B"/>
    <property type="match status" value="1"/>
</dbReference>
<proteinExistence type="inferred from homology"/>
<evidence type="ECO:0000256" key="2">
    <source>
        <dbReference type="SAM" id="MobiDB-lite"/>
    </source>
</evidence>
<dbReference type="AlphaFoldDB" id="A0A8J5VHQ0"/>
<gene>
    <name evidence="3" type="ORF">GUJ93_ZPchr0002g25499</name>
</gene>
<dbReference type="PANTHER" id="PTHR47546:SF3">
    <property type="entry name" value="30S RIBOSOMAL PROTEIN S15, CHLOROPLASTIC"/>
    <property type="match status" value="1"/>
</dbReference>